<reference evidence="4 5" key="1">
    <citation type="submission" date="2017-09" db="EMBL/GenBank/DDBJ databases">
        <title>Depth-based differentiation of microbial function through sediment-hosted aquifers and enrichment of novel symbionts in the deep terrestrial subsurface.</title>
        <authorList>
            <person name="Probst A.J."/>
            <person name="Ladd B."/>
            <person name="Jarett J.K."/>
            <person name="Geller-Mcgrath D.E."/>
            <person name="Sieber C.M."/>
            <person name="Emerson J.B."/>
            <person name="Anantharaman K."/>
            <person name="Thomas B.C."/>
            <person name="Malmstrom R."/>
            <person name="Stieglmeier M."/>
            <person name="Klingl A."/>
            <person name="Woyke T."/>
            <person name="Ryan C.M."/>
            <person name="Banfield J.F."/>
        </authorList>
    </citation>
    <scope>NUCLEOTIDE SEQUENCE [LARGE SCALE GENOMIC DNA]</scope>
    <source>
        <strain evidence="4">CG22_combo_CG10-13_8_21_14_all_39_12</strain>
    </source>
</reference>
<dbReference type="GO" id="GO:0004842">
    <property type="term" value="F:ubiquitin-protein transferase activity"/>
    <property type="evidence" value="ECO:0007669"/>
    <property type="project" value="TreeGrafter"/>
</dbReference>
<keyword evidence="2 3" id="KW-0040">ANK repeat</keyword>
<dbReference type="Gene3D" id="1.25.40.20">
    <property type="entry name" value="Ankyrin repeat-containing domain"/>
    <property type="match status" value="1"/>
</dbReference>
<dbReference type="AlphaFoldDB" id="A0A2H0BES8"/>
<dbReference type="GO" id="GO:0085020">
    <property type="term" value="P:protein K6-linked ubiquitination"/>
    <property type="evidence" value="ECO:0007669"/>
    <property type="project" value="TreeGrafter"/>
</dbReference>
<dbReference type="InterPro" id="IPR036770">
    <property type="entry name" value="Ankyrin_rpt-contain_sf"/>
</dbReference>
<accession>A0A2H0BES8</accession>
<gene>
    <name evidence="4" type="ORF">COX05_04395</name>
</gene>
<keyword evidence="1" id="KW-0677">Repeat</keyword>
<dbReference type="EMBL" id="PCSU01000076">
    <property type="protein sequence ID" value="PIP56175.1"/>
    <property type="molecule type" value="Genomic_DNA"/>
</dbReference>
<dbReference type="Pfam" id="PF12796">
    <property type="entry name" value="Ank_2"/>
    <property type="match status" value="1"/>
</dbReference>
<dbReference type="SMART" id="SM00248">
    <property type="entry name" value="ANK"/>
    <property type="match status" value="3"/>
</dbReference>
<dbReference type="PROSITE" id="PS50088">
    <property type="entry name" value="ANK_REPEAT"/>
    <property type="match status" value="3"/>
</dbReference>
<organism evidence="4 5">
    <name type="scientific">candidate division WWE3 bacterium CG22_combo_CG10-13_8_21_14_all_39_12</name>
    <dbReference type="NCBI Taxonomy" id="1975094"/>
    <lineage>
        <taxon>Bacteria</taxon>
        <taxon>Katanobacteria</taxon>
    </lineage>
</organism>
<comment type="caution">
    <text evidence="4">The sequence shown here is derived from an EMBL/GenBank/DDBJ whole genome shotgun (WGS) entry which is preliminary data.</text>
</comment>
<dbReference type="SUPFAM" id="SSF48403">
    <property type="entry name" value="Ankyrin repeat"/>
    <property type="match status" value="1"/>
</dbReference>
<evidence type="ECO:0000256" key="1">
    <source>
        <dbReference type="ARBA" id="ARBA00022737"/>
    </source>
</evidence>
<feature type="repeat" description="ANK" evidence="3">
    <location>
        <begin position="83"/>
        <end position="118"/>
    </location>
</feature>
<dbReference type="PANTHER" id="PTHR24171">
    <property type="entry name" value="ANKYRIN REPEAT DOMAIN-CONTAINING PROTEIN 39-RELATED"/>
    <property type="match status" value="1"/>
</dbReference>
<protein>
    <submittedName>
        <fullName evidence="4">Uncharacterized protein</fullName>
    </submittedName>
</protein>
<evidence type="ECO:0000313" key="5">
    <source>
        <dbReference type="Proteomes" id="UP000228495"/>
    </source>
</evidence>
<dbReference type="InterPro" id="IPR002110">
    <property type="entry name" value="Ankyrin_rpt"/>
</dbReference>
<evidence type="ECO:0000256" key="3">
    <source>
        <dbReference type="PROSITE-ProRule" id="PRU00023"/>
    </source>
</evidence>
<evidence type="ECO:0000313" key="4">
    <source>
        <dbReference type="EMBL" id="PIP56175.1"/>
    </source>
</evidence>
<feature type="repeat" description="ANK" evidence="3">
    <location>
        <begin position="50"/>
        <end position="82"/>
    </location>
</feature>
<name>A0A2H0BES8_UNCKA</name>
<dbReference type="PROSITE" id="PS50297">
    <property type="entry name" value="ANK_REP_REGION"/>
    <property type="match status" value="2"/>
</dbReference>
<evidence type="ECO:0000256" key="2">
    <source>
        <dbReference type="ARBA" id="ARBA00023043"/>
    </source>
</evidence>
<proteinExistence type="predicted"/>
<sequence length="147" mass="16687">MTKKMPKRNIRPGIDKYGRSDLHYAIVENDEDKVMKLIQNGFDINLPDDNGWTPLHFAAQNYSEKIIKLLIESGANINSTDAYGNTPLFKAVFNSKGKNLKILDLFINAGANLQKKNKSMVSVIDLVNTIDDLELKEFFKTKKQLNI</sequence>
<dbReference type="PANTHER" id="PTHR24171:SF8">
    <property type="entry name" value="BRCA1-ASSOCIATED RING DOMAIN PROTEIN 1"/>
    <property type="match status" value="1"/>
</dbReference>
<feature type="repeat" description="ANK" evidence="3">
    <location>
        <begin position="17"/>
        <end position="49"/>
    </location>
</feature>
<dbReference type="Proteomes" id="UP000228495">
    <property type="component" value="Unassembled WGS sequence"/>
</dbReference>